<organism evidence="1 2">
    <name type="scientific">Parascaris equorum</name>
    <name type="common">Equine roundworm</name>
    <dbReference type="NCBI Taxonomy" id="6256"/>
    <lineage>
        <taxon>Eukaryota</taxon>
        <taxon>Metazoa</taxon>
        <taxon>Ecdysozoa</taxon>
        <taxon>Nematoda</taxon>
        <taxon>Chromadorea</taxon>
        <taxon>Rhabditida</taxon>
        <taxon>Spirurina</taxon>
        <taxon>Ascaridomorpha</taxon>
        <taxon>Ascaridoidea</taxon>
        <taxon>Ascarididae</taxon>
        <taxon>Parascaris</taxon>
    </lineage>
</organism>
<protein>
    <submittedName>
        <fullName evidence="2">Uncharacterized protein</fullName>
    </submittedName>
</protein>
<evidence type="ECO:0000313" key="2">
    <source>
        <dbReference type="WBParaSite" id="PEQ_0000158101-mRNA-1"/>
    </source>
</evidence>
<dbReference type="AlphaFoldDB" id="A0A914R553"/>
<reference evidence="2" key="1">
    <citation type="submission" date="2022-11" db="UniProtKB">
        <authorList>
            <consortium name="WormBaseParasite"/>
        </authorList>
    </citation>
    <scope>IDENTIFICATION</scope>
</reference>
<dbReference type="Proteomes" id="UP000887564">
    <property type="component" value="Unplaced"/>
</dbReference>
<evidence type="ECO:0000313" key="1">
    <source>
        <dbReference type="Proteomes" id="UP000887564"/>
    </source>
</evidence>
<name>A0A914R553_PAREQ</name>
<sequence length="111" mass="12954">MLIVLEFCLSFTTQHDAAFDYFVSLLGYNSVAFWRLAIPELYAAVPGVRQSMLGIHAKRFGEKYRHLQTHFESRYGSDLIRLNCAKEFIGEPSFAVVGDCWRLKRLRRRHI</sequence>
<accession>A0A914R553</accession>
<keyword evidence="1" id="KW-1185">Reference proteome</keyword>
<dbReference type="WBParaSite" id="PEQ_0000158101-mRNA-1">
    <property type="protein sequence ID" value="PEQ_0000158101-mRNA-1"/>
    <property type="gene ID" value="PEQ_0000158101"/>
</dbReference>
<proteinExistence type="predicted"/>